<evidence type="ECO:0000256" key="3">
    <source>
        <dbReference type="ARBA" id="ARBA00020399"/>
    </source>
</evidence>
<feature type="binding site" evidence="13">
    <location>
        <position position="4"/>
    </location>
    <ligand>
        <name>Mg(2+)</name>
        <dbReference type="ChEBI" id="CHEBI:18420"/>
        <label>1</label>
    </ligand>
</feature>
<dbReference type="Proteomes" id="UP000504635">
    <property type="component" value="Unplaced"/>
</dbReference>
<dbReference type="KEGG" id="soy:115889677"/>
<dbReference type="Gene3D" id="1.10.150.20">
    <property type="entry name" value="5' to 3' exonuclease, C-terminal subdomain"/>
    <property type="match status" value="1"/>
</dbReference>
<dbReference type="InterPro" id="IPR001126">
    <property type="entry name" value="UmuC"/>
</dbReference>
<comment type="cofactor">
    <cofactor evidence="13">
        <name>Mg(2+)</name>
        <dbReference type="ChEBI" id="CHEBI:18420"/>
    </cofactor>
    <text evidence="13">Binds 2 magnesium ions.</text>
</comment>
<keyword evidence="10" id="KW-0238">DNA-binding</keyword>
<dbReference type="GO" id="GO:0003887">
    <property type="term" value="F:DNA-directed DNA polymerase activity"/>
    <property type="evidence" value="ECO:0007669"/>
    <property type="project" value="InterPro"/>
</dbReference>
<dbReference type="Gene3D" id="3.30.70.270">
    <property type="match status" value="2"/>
</dbReference>
<feature type="compositionally biased region" description="Basic and acidic residues" evidence="14">
    <location>
        <begin position="458"/>
        <end position="471"/>
    </location>
</feature>
<keyword evidence="6" id="KW-0548">Nucleotidyltransferase</keyword>
<proteinExistence type="inferred from homology"/>
<comment type="similarity">
    <text evidence="2">Belongs to the DNA polymerase type-Y family.</text>
</comment>
<evidence type="ECO:0000256" key="6">
    <source>
        <dbReference type="ARBA" id="ARBA00022695"/>
    </source>
</evidence>
<dbReference type="GO" id="GO:0046872">
    <property type="term" value="F:metal ion binding"/>
    <property type="evidence" value="ECO:0007669"/>
    <property type="project" value="UniProtKB-KW"/>
</dbReference>
<dbReference type="Gene3D" id="3.40.1170.60">
    <property type="match status" value="2"/>
</dbReference>
<dbReference type="GO" id="GO:0017125">
    <property type="term" value="F:deoxycytidyl transferase activity"/>
    <property type="evidence" value="ECO:0007669"/>
    <property type="project" value="TreeGrafter"/>
</dbReference>
<evidence type="ECO:0000256" key="8">
    <source>
        <dbReference type="ARBA" id="ARBA00022763"/>
    </source>
</evidence>
<dbReference type="PROSITE" id="PS50173">
    <property type="entry name" value="UMUC"/>
    <property type="match status" value="1"/>
</dbReference>
<evidence type="ECO:0000256" key="13">
    <source>
        <dbReference type="PIRSR" id="PIRSR036573-2"/>
    </source>
</evidence>
<evidence type="ECO:0000256" key="14">
    <source>
        <dbReference type="SAM" id="MobiDB-lite"/>
    </source>
</evidence>
<keyword evidence="16" id="KW-1185">Reference proteome</keyword>
<evidence type="ECO:0000256" key="2">
    <source>
        <dbReference type="ARBA" id="ARBA00010945"/>
    </source>
</evidence>
<evidence type="ECO:0000256" key="1">
    <source>
        <dbReference type="ARBA" id="ARBA00004123"/>
    </source>
</evidence>
<protein>
    <recommendedName>
        <fullName evidence="3">DNA repair protein REV1</fullName>
    </recommendedName>
</protein>
<dbReference type="InterPro" id="IPR043502">
    <property type="entry name" value="DNA/RNA_pol_sf"/>
</dbReference>
<reference evidence="17" key="1">
    <citation type="submission" date="2025-08" db="UniProtKB">
        <authorList>
            <consortium name="RefSeq"/>
        </authorList>
    </citation>
    <scope>IDENTIFICATION</scope>
    <source>
        <tissue evidence="17">Gonads</tissue>
    </source>
</reference>
<dbReference type="GO" id="GO:0005634">
    <property type="term" value="C:nucleus"/>
    <property type="evidence" value="ECO:0007669"/>
    <property type="project" value="UniProtKB-SubCell"/>
</dbReference>
<dbReference type="Gene3D" id="1.20.58.1280">
    <property type="entry name" value="DNA repair protein Rev1, C-terminal domain"/>
    <property type="match status" value="1"/>
</dbReference>
<dbReference type="Gene3D" id="3.30.1490.100">
    <property type="entry name" value="DNA polymerase, Y-family, little finger domain"/>
    <property type="match status" value="1"/>
</dbReference>
<dbReference type="GO" id="GO:0006281">
    <property type="term" value="P:DNA repair"/>
    <property type="evidence" value="ECO:0007669"/>
    <property type="project" value="UniProtKB-KW"/>
</dbReference>
<evidence type="ECO:0000259" key="15">
    <source>
        <dbReference type="PROSITE" id="PS50173"/>
    </source>
</evidence>
<dbReference type="Pfam" id="PF14377">
    <property type="entry name" value="UBM"/>
    <property type="match status" value="1"/>
</dbReference>
<dbReference type="Pfam" id="PF16727">
    <property type="entry name" value="REV1_C"/>
    <property type="match status" value="1"/>
</dbReference>
<dbReference type="OrthoDB" id="427711at2759"/>
<dbReference type="PANTHER" id="PTHR45990:SF1">
    <property type="entry name" value="DNA REPAIR PROTEIN REV1"/>
    <property type="match status" value="1"/>
</dbReference>
<dbReference type="InterPro" id="IPR038401">
    <property type="entry name" value="Rev1_C_sf"/>
</dbReference>
<dbReference type="SUPFAM" id="SSF56672">
    <property type="entry name" value="DNA/RNA polymerases"/>
    <property type="match status" value="1"/>
</dbReference>
<dbReference type="GeneID" id="115889677"/>
<evidence type="ECO:0000256" key="5">
    <source>
        <dbReference type="ARBA" id="ARBA00022679"/>
    </source>
</evidence>
<dbReference type="InterPro" id="IPR017961">
    <property type="entry name" value="DNA_pol_Y-fam_little_finger"/>
</dbReference>
<keyword evidence="8" id="KW-0227">DNA damage</keyword>
<dbReference type="Pfam" id="PF00817">
    <property type="entry name" value="IMS"/>
    <property type="match status" value="1"/>
</dbReference>
<dbReference type="InterPro" id="IPR036775">
    <property type="entry name" value="DNA_pol_Y-fam_lit_finger_sf"/>
</dbReference>
<sequence>MHIDMDCFFVSVGLRNHPELKGKPVAITHAKSGVISNADPNRQASRAREFELYQERLPEGATSRVVDLTDKIDGLASMSEIASCSYEARQRGIKNGMFLGQAVQLCPELKTLPYDFEGYKEVSHALYNTVASYTLDIEAVSCDEMYVDVTQILNDTGLTVEEWAIHIRNEIVDITRCPCSTGFGANRLQARLATKKAKPAGQYYLKPDDVEIYMSDILVADLPGVGRATLAKLRNLGLNTCGDLQRSSLKVLQSELGIKLGKKIYNQAFGRDNKALEFDHERKSVSAEINYGIRFKTKEECYSFLQSLSNEVFNRLNDIKMRARNLTLKLLIRAEGAPVETAKFLGHGVCDAISKSSNSNLLYTNPEIIYREAKIIYDRLNIPFSELRGVGIQLTKLEKIMPTNKAMANFLKQTTVAKKSTSDSDKIGVDEYQGSSSKDTENLEKNKNSTLIDNTMPDDSKIIDVKSDKPSSKKINTNFSKPVKSPIKTVSAKSRGRPKGSTSSRSRISPNGNTSIKHFLQKGDKSSSSQVEETNKERELEAKLLEQIDMTVLNELPEEIRLEVLQEYGITSTKFNTIKNNTVVTVKMKTSEKNSEEKRTASSGHSPFTNLTWEQTKAGIKAWVKSENIPSAVDVDMLGDHLRQLALDRKLEVLQTGFNFLYRTFSTLDCAWHQAYFSIVNNVQQGMVARYGKTLYLVTAFHCCQIH</sequence>
<feature type="region of interest" description="Disordered" evidence="14">
    <location>
        <begin position="422"/>
        <end position="535"/>
    </location>
</feature>
<feature type="domain" description="UmuC" evidence="15">
    <location>
        <begin position="1"/>
        <end position="226"/>
    </location>
</feature>
<dbReference type="PIRSF" id="PIRSF036573">
    <property type="entry name" value="REV1"/>
    <property type="match status" value="1"/>
</dbReference>
<feature type="compositionally biased region" description="Basic and acidic residues" evidence="14">
    <location>
        <begin position="438"/>
        <end position="447"/>
    </location>
</feature>
<dbReference type="GO" id="GO:0042276">
    <property type="term" value="P:error-prone translesion synthesis"/>
    <property type="evidence" value="ECO:0007669"/>
    <property type="project" value="InterPro"/>
</dbReference>
<feature type="compositionally biased region" description="Basic and acidic residues" evidence="14">
    <location>
        <begin position="589"/>
        <end position="600"/>
    </location>
</feature>
<feature type="compositionally biased region" description="Polar residues" evidence="14">
    <location>
        <begin position="500"/>
        <end position="516"/>
    </location>
</feature>
<keyword evidence="5" id="KW-0808">Transferase</keyword>
<feature type="binding site" evidence="13">
    <location>
        <position position="143"/>
    </location>
    <ligand>
        <name>Mg(2+)</name>
        <dbReference type="ChEBI" id="CHEBI:18420"/>
        <label>1</label>
    </ligand>
</feature>
<evidence type="ECO:0000256" key="9">
    <source>
        <dbReference type="ARBA" id="ARBA00022842"/>
    </source>
</evidence>
<dbReference type="InParanoid" id="A0A6J2YQP1"/>
<dbReference type="Pfam" id="PF11799">
    <property type="entry name" value="IMS_C"/>
    <property type="match status" value="1"/>
</dbReference>
<keyword evidence="7 13" id="KW-0479">Metal-binding</keyword>
<name>A0A6J2YQP1_SITOR</name>
<dbReference type="InterPro" id="IPR012112">
    <property type="entry name" value="REV1"/>
</dbReference>
<dbReference type="Pfam" id="PF21999">
    <property type="entry name" value="IMS_HHH_1"/>
    <property type="match status" value="1"/>
</dbReference>
<accession>A0A6J2YQP1</accession>
<dbReference type="Gene3D" id="6.10.250.1630">
    <property type="match status" value="1"/>
</dbReference>
<dbReference type="SUPFAM" id="SSF100879">
    <property type="entry name" value="Lesion bypass DNA polymerase (Y-family), little finger domain"/>
    <property type="match status" value="1"/>
</dbReference>
<keyword evidence="11" id="KW-0234">DNA repair</keyword>
<evidence type="ECO:0000313" key="17">
    <source>
        <dbReference type="RefSeq" id="XP_030765594.1"/>
    </source>
</evidence>
<evidence type="ECO:0000256" key="11">
    <source>
        <dbReference type="ARBA" id="ARBA00023204"/>
    </source>
</evidence>
<dbReference type="InterPro" id="IPR053848">
    <property type="entry name" value="IMS_HHH_1"/>
</dbReference>
<dbReference type="RefSeq" id="XP_030765594.1">
    <property type="nucleotide sequence ID" value="XM_030909734.1"/>
</dbReference>
<evidence type="ECO:0000256" key="7">
    <source>
        <dbReference type="ARBA" id="ARBA00022723"/>
    </source>
</evidence>
<gene>
    <name evidence="17" type="primary">LOC115889677</name>
</gene>
<evidence type="ECO:0000256" key="12">
    <source>
        <dbReference type="ARBA" id="ARBA00023242"/>
    </source>
</evidence>
<dbReference type="InterPro" id="IPR031991">
    <property type="entry name" value="Rev1_C"/>
</dbReference>
<keyword evidence="9 13" id="KW-0460">Magnesium</keyword>
<organism evidence="16 17">
    <name type="scientific">Sitophilus oryzae</name>
    <name type="common">Rice weevil</name>
    <name type="synonym">Curculio oryzae</name>
    <dbReference type="NCBI Taxonomy" id="7048"/>
    <lineage>
        <taxon>Eukaryota</taxon>
        <taxon>Metazoa</taxon>
        <taxon>Ecdysozoa</taxon>
        <taxon>Arthropoda</taxon>
        <taxon>Hexapoda</taxon>
        <taxon>Insecta</taxon>
        <taxon>Pterygota</taxon>
        <taxon>Neoptera</taxon>
        <taxon>Endopterygota</taxon>
        <taxon>Coleoptera</taxon>
        <taxon>Polyphaga</taxon>
        <taxon>Cucujiformia</taxon>
        <taxon>Curculionidae</taxon>
        <taxon>Dryophthorinae</taxon>
        <taxon>Sitophilus</taxon>
    </lineage>
</organism>
<dbReference type="PANTHER" id="PTHR45990">
    <property type="entry name" value="DNA REPAIR PROTEIN REV1"/>
    <property type="match status" value="1"/>
</dbReference>
<feature type="region of interest" description="Disordered" evidence="14">
    <location>
        <begin position="589"/>
        <end position="608"/>
    </location>
</feature>
<dbReference type="InterPro" id="IPR043128">
    <property type="entry name" value="Rev_trsase/Diguanyl_cyclase"/>
</dbReference>
<dbReference type="GO" id="GO:0003684">
    <property type="term" value="F:damaged DNA binding"/>
    <property type="evidence" value="ECO:0007669"/>
    <property type="project" value="InterPro"/>
</dbReference>
<dbReference type="AlphaFoldDB" id="A0A6J2YQP1"/>
<keyword evidence="12" id="KW-0539">Nucleus</keyword>
<feature type="binding site" evidence="13">
    <location>
        <position position="144"/>
    </location>
    <ligand>
        <name>Mg(2+)</name>
        <dbReference type="ChEBI" id="CHEBI:18420"/>
        <label>1</label>
    </ligand>
</feature>
<comment type="subcellular location">
    <subcellularLocation>
        <location evidence="1">Nucleus</location>
    </subcellularLocation>
</comment>
<dbReference type="FunFam" id="3.30.1490.100:FF:000001">
    <property type="entry name" value="DNA repair protein REV1"/>
    <property type="match status" value="1"/>
</dbReference>
<dbReference type="GO" id="GO:0070987">
    <property type="term" value="P:error-free translesion synthesis"/>
    <property type="evidence" value="ECO:0007669"/>
    <property type="project" value="TreeGrafter"/>
</dbReference>
<evidence type="ECO:0000313" key="16">
    <source>
        <dbReference type="Proteomes" id="UP000504635"/>
    </source>
</evidence>
<evidence type="ECO:0000256" key="4">
    <source>
        <dbReference type="ARBA" id="ARBA00022634"/>
    </source>
</evidence>
<evidence type="ECO:0000256" key="10">
    <source>
        <dbReference type="ARBA" id="ARBA00023125"/>
    </source>
</evidence>
<keyword evidence="4" id="KW-0237">DNA synthesis</keyword>
<dbReference type="FunCoup" id="A0A6J2YQP1">
    <property type="interactions" value="1248"/>
</dbReference>
<dbReference type="InterPro" id="IPR025527">
    <property type="entry name" value="HUWE1/Rev1_UBM"/>
</dbReference>